<keyword evidence="5 11" id="KW-0028">Amino-acid biosynthesis</keyword>
<dbReference type="InterPro" id="IPR059112">
    <property type="entry name" value="CysZ/EI24"/>
</dbReference>
<feature type="transmembrane region" description="Helical" evidence="11">
    <location>
        <begin position="65"/>
        <end position="86"/>
    </location>
</feature>
<reference evidence="12 13" key="1">
    <citation type="submission" date="2020-06" db="EMBL/GenBank/DDBJ databases">
        <title>Frischella cerana isolated from Apis cerana gut homogenate.</title>
        <authorList>
            <person name="Wolter L.A."/>
            <person name="Suenami S."/>
            <person name="Miyazaki R."/>
        </authorList>
    </citation>
    <scope>NUCLEOTIDE SEQUENCE [LARGE SCALE GENOMIC DNA]</scope>
    <source>
        <strain evidence="12 13">Ac13</strain>
    </source>
</reference>
<evidence type="ECO:0000256" key="1">
    <source>
        <dbReference type="ARBA" id="ARBA00004141"/>
    </source>
</evidence>
<evidence type="ECO:0000313" key="13">
    <source>
        <dbReference type="Proteomes" id="UP000651208"/>
    </source>
</evidence>
<organism evidence="12 13">
    <name type="scientific">Frischella japonica</name>
    <dbReference type="NCBI Taxonomy" id="2741544"/>
    <lineage>
        <taxon>Bacteria</taxon>
        <taxon>Pseudomonadati</taxon>
        <taxon>Pseudomonadota</taxon>
        <taxon>Gammaproteobacteria</taxon>
        <taxon>Orbales</taxon>
        <taxon>Orbaceae</taxon>
        <taxon>Frischella</taxon>
    </lineage>
</organism>
<dbReference type="Pfam" id="PF07264">
    <property type="entry name" value="EI24"/>
    <property type="match status" value="1"/>
</dbReference>
<dbReference type="PANTHER" id="PTHR37468:SF1">
    <property type="entry name" value="SULFATE TRANSPORTER CYSZ"/>
    <property type="match status" value="1"/>
</dbReference>
<evidence type="ECO:0000313" key="12">
    <source>
        <dbReference type="EMBL" id="MBC9130519.1"/>
    </source>
</evidence>
<dbReference type="NCBIfam" id="NF003433">
    <property type="entry name" value="PRK04949.1"/>
    <property type="match status" value="1"/>
</dbReference>
<accession>A0ABR7QWD0</accession>
<dbReference type="InterPro" id="IPR050480">
    <property type="entry name" value="CysZ-like"/>
</dbReference>
<dbReference type="EMBL" id="JABURY010000010">
    <property type="protein sequence ID" value="MBC9130519.1"/>
    <property type="molecule type" value="Genomic_DNA"/>
</dbReference>
<evidence type="ECO:0000256" key="7">
    <source>
        <dbReference type="ARBA" id="ARBA00022989"/>
    </source>
</evidence>
<comment type="similarity">
    <text evidence="11">Belongs to the CysZ family.</text>
</comment>
<feature type="transmembrane region" description="Helical" evidence="11">
    <location>
        <begin position="203"/>
        <end position="228"/>
    </location>
</feature>
<evidence type="ECO:0000256" key="3">
    <source>
        <dbReference type="ARBA" id="ARBA00022475"/>
    </source>
</evidence>
<keyword evidence="4 11" id="KW-0997">Cell inner membrane</keyword>
<comment type="function">
    <text evidence="11">High affinity, high specificity proton-dependent sulfate transporter, which mediates sulfate uptake. Provides the sulfur source for the cysteine synthesis pathway.</text>
</comment>
<evidence type="ECO:0000256" key="8">
    <source>
        <dbReference type="ARBA" id="ARBA00023032"/>
    </source>
</evidence>
<dbReference type="InterPro" id="IPR022985">
    <property type="entry name" value="Sulfate_CysZ"/>
</dbReference>
<sequence length="243" mass="28537">MTNKHCFHYFLQGYSLIQMPGIRRYVILPMLANIIIMSLMFYWFFAKISSWIDFGFAFLPDWLHWLSYIMTLVVVVTMAVFFCYFFSTVTNFIAAPFNGLLAEHVEAILTGLPAPETTFWDIIKDIPRIMKREIQKLIYYLIWAIPLLLTYFIPLFGQTITPIIWFIFTAWMVNIQYADYAFDNHKISFNQMKVLLSQDKLDNVAFGSLISFFTMIPLLNLVIMPIAVCGSTAMWVDRYRDQI</sequence>
<keyword evidence="6 11" id="KW-0812">Transmembrane</keyword>
<dbReference type="RefSeq" id="WP_187754968.1">
    <property type="nucleotide sequence ID" value="NZ_JABURY010000010.1"/>
</dbReference>
<keyword evidence="9 11" id="KW-0472">Membrane</keyword>
<evidence type="ECO:0000256" key="5">
    <source>
        <dbReference type="ARBA" id="ARBA00022605"/>
    </source>
</evidence>
<comment type="subcellular location">
    <subcellularLocation>
        <location evidence="11">Cell inner membrane</location>
        <topology evidence="11">Multi-pass membrane protein</topology>
    </subcellularLocation>
    <subcellularLocation>
        <location evidence="1">Membrane</location>
        <topology evidence="1">Multi-pass membrane protein</topology>
    </subcellularLocation>
</comment>
<dbReference type="Proteomes" id="UP000651208">
    <property type="component" value="Unassembled WGS sequence"/>
</dbReference>
<keyword evidence="3 11" id="KW-1003">Cell membrane</keyword>
<evidence type="ECO:0000256" key="11">
    <source>
        <dbReference type="HAMAP-Rule" id="MF_00468"/>
    </source>
</evidence>
<evidence type="ECO:0000256" key="2">
    <source>
        <dbReference type="ARBA" id="ARBA00022448"/>
    </source>
</evidence>
<evidence type="ECO:0000256" key="4">
    <source>
        <dbReference type="ARBA" id="ARBA00022519"/>
    </source>
</evidence>
<evidence type="ECO:0000256" key="10">
    <source>
        <dbReference type="ARBA" id="ARBA00023192"/>
    </source>
</evidence>
<evidence type="ECO:0000256" key="6">
    <source>
        <dbReference type="ARBA" id="ARBA00022692"/>
    </source>
</evidence>
<keyword evidence="13" id="KW-1185">Reference proteome</keyword>
<gene>
    <name evidence="11 12" type="primary">cysZ</name>
    <name evidence="12" type="ORF">FcAc13_04260</name>
</gene>
<proteinExistence type="inferred from homology"/>
<protein>
    <recommendedName>
        <fullName evidence="11">Sulfate transporter CysZ</fullName>
    </recommendedName>
</protein>
<keyword evidence="8 11" id="KW-0764">Sulfate transport</keyword>
<feature type="transmembrane region" description="Helical" evidence="11">
    <location>
        <begin position="137"/>
        <end position="157"/>
    </location>
</feature>
<keyword evidence="10 11" id="KW-0198">Cysteine biosynthesis</keyword>
<feature type="transmembrane region" description="Helical" evidence="11">
    <location>
        <begin position="25"/>
        <end position="45"/>
    </location>
</feature>
<dbReference type="PANTHER" id="PTHR37468">
    <property type="entry name" value="SULFATE TRANSPORTER CYSZ"/>
    <property type="match status" value="1"/>
</dbReference>
<dbReference type="HAMAP" id="MF_00468">
    <property type="entry name" value="CysZ"/>
    <property type="match status" value="1"/>
</dbReference>
<evidence type="ECO:0000256" key="9">
    <source>
        <dbReference type="ARBA" id="ARBA00023136"/>
    </source>
</evidence>
<comment type="caution">
    <text evidence="12">The sequence shown here is derived from an EMBL/GenBank/DDBJ whole genome shotgun (WGS) entry which is preliminary data.</text>
</comment>
<name>A0ABR7QWD0_9GAMM</name>
<keyword evidence="7 11" id="KW-1133">Transmembrane helix</keyword>
<keyword evidence="2 11" id="KW-0813">Transport</keyword>